<proteinExistence type="predicted"/>
<feature type="compositionally biased region" description="Polar residues" evidence="1">
    <location>
        <begin position="1"/>
        <end position="10"/>
    </location>
</feature>
<gene>
    <name evidence="2" type="ORF">CAP_4155</name>
</gene>
<dbReference type="RefSeq" id="WP_044235662.1">
    <property type="nucleotide sequence ID" value="NZ_ASRX01000003.1"/>
</dbReference>
<comment type="caution">
    <text evidence="2">The sequence shown here is derived from an EMBL/GenBank/DDBJ whole genome shotgun (WGS) entry which is preliminary data.</text>
</comment>
<organism evidence="2 3">
    <name type="scientific">Chondromyces apiculatus DSM 436</name>
    <dbReference type="NCBI Taxonomy" id="1192034"/>
    <lineage>
        <taxon>Bacteria</taxon>
        <taxon>Pseudomonadati</taxon>
        <taxon>Myxococcota</taxon>
        <taxon>Polyangia</taxon>
        <taxon>Polyangiales</taxon>
        <taxon>Polyangiaceae</taxon>
        <taxon>Chondromyces</taxon>
    </lineage>
</organism>
<feature type="compositionally biased region" description="Acidic residues" evidence="1">
    <location>
        <begin position="14"/>
        <end position="41"/>
    </location>
</feature>
<accession>A0A017TIF8</accession>
<protein>
    <submittedName>
        <fullName evidence="2">Uncharacterized protein</fullName>
    </submittedName>
</protein>
<dbReference type="Proteomes" id="UP000019678">
    <property type="component" value="Unassembled WGS sequence"/>
</dbReference>
<name>A0A017TIF8_9BACT</name>
<evidence type="ECO:0000256" key="1">
    <source>
        <dbReference type="SAM" id="MobiDB-lite"/>
    </source>
</evidence>
<feature type="region of interest" description="Disordered" evidence="1">
    <location>
        <begin position="1"/>
        <end position="81"/>
    </location>
</feature>
<dbReference type="AlphaFoldDB" id="A0A017TIF8"/>
<reference evidence="2 3" key="1">
    <citation type="submission" date="2013-05" db="EMBL/GenBank/DDBJ databases">
        <title>Genome assembly of Chondromyces apiculatus DSM 436.</title>
        <authorList>
            <person name="Sharma G."/>
            <person name="Khatri I."/>
            <person name="Kaur C."/>
            <person name="Mayilraj S."/>
            <person name="Subramanian S."/>
        </authorList>
    </citation>
    <scope>NUCLEOTIDE SEQUENCE [LARGE SCALE GENOMIC DNA]</scope>
    <source>
        <strain evidence="2 3">DSM 436</strain>
    </source>
</reference>
<evidence type="ECO:0000313" key="2">
    <source>
        <dbReference type="EMBL" id="EYF08625.1"/>
    </source>
</evidence>
<keyword evidence="3" id="KW-1185">Reference proteome</keyword>
<dbReference type="EMBL" id="ASRX01000003">
    <property type="protein sequence ID" value="EYF08625.1"/>
    <property type="molecule type" value="Genomic_DNA"/>
</dbReference>
<evidence type="ECO:0000313" key="3">
    <source>
        <dbReference type="Proteomes" id="UP000019678"/>
    </source>
</evidence>
<dbReference type="STRING" id="1192034.CAP_4155"/>
<sequence>MVQEPESNTRAADEDGQPDADASEGGADEAGADEAGADEAGADAGTGADAARKLKSGEPIPADSPCQDGSERPYPPCFYIL</sequence>